<sequence>MSPFTLREMPLDQLVPAPYNPRRPLTATAYRKLRLSVTEFGLVEPLIWNERTGYVVGGHARLRILRELGYATVPVSVVNLTDERERALNVVLNNQEAQGRYDPAKLLDLLEGLQDVRDLTGFDEATMRTLKLLPMEEPPTEAVGDQVELTLVIDASRFDEVSLRVDELVREFDLVTHVRRK</sequence>
<dbReference type="KEGG" id="lrs:PX52LOC_04350"/>
<dbReference type="PANTHER" id="PTHR33375">
    <property type="entry name" value="CHROMOSOME-PARTITIONING PROTEIN PARB-RELATED"/>
    <property type="match status" value="1"/>
</dbReference>
<dbReference type="SUPFAM" id="SSF110849">
    <property type="entry name" value="ParB/Sulfiredoxin"/>
    <property type="match status" value="1"/>
</dbReference>
<gene>
    <name evidence="2" type="ORF">PX52LOC_04350</name>
</gene>
<dbReference type="AlphaFoldDB" id="A0A5C1AH95"/>
<evidence type="ECO:0000313" key="2">
    <source>
        <dbReference type="EMBL" id="QEL17366.1"/>
    </source>
</evidence>
<feature type="domain" description="ParB-like N-terminal" evidence="1">
    <location>
        <begin position="7"/>
        <end position="94"/>
    </location>
</feature>
<dbReference type="GO" id="GO:0032259">
    <property type="term" value="P:methylation"/>
    <property type="evidence" value="ECO:0007669"/>
    <property type="project" value="UniProtKB-KW"/>
</dbReference>
<reference evidence="3" key="1">
    <citation type="submission" date="2019-08" db="EMBL/GenBank/DDBJ databases">
        <title>Limnoglobus roseus gen. nov., sp. nov., a novel freshwater planctomycete with a giant genome from the family Gemmataceae.</title>
        <authorList>
            <person name="Kulichevskaya I.S."/>
            <person name="Naumoff D.G."/>
            <person name="Miroshnikov K."/>
            <person name="Ivanova A."/>
            <person name="Philippov D.A."/>
            <person name="Hakobyan A."/>
            <person name="Rijpstra I.C."/>
            <person name="Sinninghe Damste J.S."/>
            <person name="Liesack W."/>
            <person name="Dedysh S.N."/>
        </authorList>
    </citation>
    <scope>NUCLEOTIDE SEQUENCE [LARGE SCALE GENOMIC DNA]</scope>
    <source>
        <strain evidence="3">PX52</strain>
    </source>
</reference>
<dbReference type="GO" id="GO:0005694">
    <property type="term" value="C:chromosome"/>
    <property type="evidence" value="ECO:0007669"/>
    <property type="project" value="TreeGrafter"/>
</dbReference>
<dbReference type="Proteomes" id="UP000324974">
    <property type="component" value="Chromosome"/>
</dbReference>
<evidence type="ECO:0000259" key="1">
    <source>
        <dbReference type="SMART" id="SM00470"/>
    </source>
</evidence>
<dbReference type="CDD" id="cd16401">
    <property type="entry name" value="ParB_N_like_MT"/>
    <property type="match status" value="1"/>
</dbReference>
<proteinExistence type="predicted"/>
<dbReference type="InterPro" id="IPR003115">
    <property type="entry name" value="ParB_N"/>
</dbReference>
<keyword evidence="2" id="KW-0808">Transferase</keyword>
<dbReference type="Gene3D" id="3.90.1530.10">
    <property type="entry name" value="Conserved hypothetical protein from pyrococcus furiosus pfu- 392566-001, ParB domain"/>
    <property type="match status" value="1"/>
</dbReference>
<dbReference type="PANTHER" id="PTHR33375:SF1">
    <property type="entry name" value="CHROMOSOME-PARTITIONING PROTEIN PARB-RELATED"/>
    <property type="match status" value="1"/>
</dbReference>
<dbReference type="Pfam" id="PF02195">
    <property type="entry name" value="ParB_N"/>
    <property type="match status" value="1"/>
</dbReference>
<accession>A0A5C1AH95</accession>
<dbReference type="SMART" id="SM00470">
    <property type="entry name" value="ParB"/>
    <property type="match status" value="1"/>
</dbReference>
<protein>
    <submittedName>
        <fullName evidence="2">DNA modification methylase</fullName>
    </submittedName>
</protein>
<dbReference type="RefSeq" id="WP_218575127.1">
    <property type="nucleotide sequence ID" value="NZ_CP042425.1"/>
</dbReference>
<name>A0A5C1AH95_9BACT</name>
<dbReference type="InterPro" id="IPR050336">
    <property type="entry name" value="Chromosome_partition/occlusion"/>
</dbReference>
<dbReference type="InterPro" id="IPR036086">
    <property type="entry name" value="ParB/Sulfiredoxin_sf"/>
</dbReference>
<dbReference type="EMBL" id="CP042425">
    <property type="protein sequence ID" value="QEL17366.1"/>
    <property type="molecule type" value="Genomic_DNA"/>
</dbReference>
<dbReference type="GO" id="GO:0008168">
    <property type="term" value="F:methyltransferase activity"/>
    <property type="evidence" value="ECO:0007669"/>
    <property type="project" value="UniProtKB-KW"/>
</dbReference>
<organism evidence="2 3">
    <name type="scientific">Limnoglobus roseus</name>
    <dbReference type="NCBI Taxonomy" id="2598579"/>
    <lineage>
        <taxon>Bacteria</taxon>
        <taxon>Pseudomonadati</taxon>
        <taxon>Planctomycetota</taxon>
        <taxon>Planctomycetia</taxon>
        <taxon>Gemmatales</taxon>
        <taxon>Gemmataceae</taxon>
        <taxon>Limnoglobus</taxon>
    </lineage>
</organism>
<evidence type="ECO:0000313" key="3">
    <source>
        <dbReference type="Proteomes" id="UP000324974"/>
    </source>
</evidence>
<keyword evidence="2" id="KW-0489">Methyltransferase</keyword>
<keyword evidence="3" id="KW-1185">Reference proteome</keyword>
<dbReference type="GO" id="GO:0007059">
    <property type="term" value="P:chromosome segregation"/>
    <property type="evidence" value="ECO:0007669"/>
    <property type="project" value="TreeGrafter"/>
</dbReference>